<evidence type="ECO:0000313" key="1">
    <source>
        <dbReference type="EMBL" id="GFD52431.1"/>
    </source>
</evidence>
<comment type="caution">
    <text evidence="1">The sequence shown here is derived from an EMBL/GenBank/DDBJ whole genome shotgun (WGS) entry which is preliminary data.</text>
</comment>
<reference evidence="1" key="1">
    <citation type="journal article" date="2019" name="Sci. Rep.">
        <title>Draft genome of Tanacetum cinerariifolium, the natural source of mosquito coil.</title>
        <authorList>
            <person name="Yamashiro T."/>
            <person name="Shiraishi A."/>
            <person name="Satake H."/>
            <person name="Nakayama K."/>
        </authorList>
    </citation>
    <scope>NUCLEOTIDE SEQUENCE</scope>
</reference>
<gene>
    <name evidence="1" type="ORF">Tci_924400</name>
</gene>
<feature type="non-terminal residue" evidence="1">
    <location>
        <position position="1"/>
    </location>
</feature>
<name>A0A699X5L6_TANCI</name>
<dbReference type="AlphaFoldDB" id="A0A699X5L6"/>
<organism evidence="1">
    <name type="scientific">Tanacetum cinerariifolium</name>
    <name type="common">Dalmatian daisy</name>
    <name type="synonym">Chrysanthemum cinerariifolium</name>
    <dbReference type="NCBI Taxonomy" id="118510"/>
    <lineage>
        <taxon>Eukaryota</taxon>
        <taxon>Viridiplantae</taxon>
        <taxon>Streptophyta</taxon>
        <taxon>Embryophyta</taxon>
        <taxon>Tracheophyta</taxon>
        <taxon>Spermatophyta</taxon>
        <taxon>Magnoliopsida</taxon>
        <taxon>eudicotyledons</taxon>
        <taxon>Gunneridae</taxon>
        <taxon>Pentapetalae</taxon>
        <taxon>asterids</taxon>
        <taxon>campanulids</taxon>
        <taxon>Asterales</taxon>
        <taxon>Asteraceae</taxon>
        <taxon>Asteroideae</taxon>
        <taxon>Anthemideae</taxon>
        <taxon>Anthemidinae</taxon>
        <taxon>Tanacetum</taxon>
    </lineage>
</organism>
<sequence length="70" mass="8392">FHPRLDSPLHLPYEEYILRYLKFSANGTKREVFGMPILNELITADIQGEQYYKEYLEKVAKHQRYLASEE</sequence>
<dbReference type="EMBL" id="BKCJ011782188">
    <property type="protein sequence ID" value="GFD52431.1"/>
    <property type="molecule type" value="Genomic_DNA"/>
</dbReference>
<accession>A0A699X5L6</accession>
<proteinExistence type="predicted"/>
<protein>
    <submittedName>
        <fullName evidence="1">Histone deacetylase 14</fullName>
    </submittedName>
</protein>